<keyword evidence="1" id="KW-0812">Transmembrane</keyword>
<sequence>MRRGIELALTAGALLVFGRSLLSQSMGPAHWLMLPFFALYIPIAWAIILRAPRRRAWDASERADVYARLRLSQLRANLRDLRFAGAAAGVLFVYAVAANAVVWWLADDRWREAGMILLVAAGACLLATWALIVLSRRRVLLEYRAVRRLVGT</sequence>
<dbReference type="EMBL" id="QFPO01000019">
    <property type="protein sequence ID" value="PZQ10719.1"/>
    <property type="molecule type" value="Genomic_DNA"/>
</dbReference>
<protein>
    <submittedName>
        <fullName evidence="2">Uncharacterized protein</fullName>
    </submittedName>
</protein>
<accession>A0A2W5K484</accession>
<keyword evidence="1" id="KW-1133">Transmembrane helix</keyword>
<organism evidence="2 3">
    <name type="scientific">Rhodanobacter denitrificans</name>
    <dbReference type="NCBI Taxonomy" id="666685"/>
    <lineage>
        <taxon>Bacteria</taxon>
        <taxon>Pseudomonadati</taxon>
        <taxon>Pseudomonadota</taxon>
        <taxon>Gammaproteobacteria</taxon>
        <taxon>Lysobacterales</taxon>
        <taxon>Rhodanobacteraceae</taxon>
        <taxon>Rhodanobacter</taxon>
    </lineage>
</organism>
<name>A0A2W5K484_9GAMM</name>
<feature type="transmembrane region" description="Helical" evidence="1">
    <location>
        <begin position="112"/>
        <end position="134"/>
    </location>
</feature>
<evidence type="ECO:0000313" key="2">
    <source>
        <dbReference type="EMBL" id="PZQ10719.1"/>
    </source>
</evidence>
<dbReference type="Proteomes" id="UP000249046">
    <property type="component" value="Unassembled WGS sequence"/>
</dbReference>
<reference evidence="2 3" key="1">
    <citation type="submission" date="2017-08" db="EMBL/GenBank/DDBJ databases">
        <title>Infants hospitalized years apart are colonized by the same room-sourced microbial strains.</title>
        <authorList>
            <person name="Brooks B."/>
            <person name="Olm M.R."/>
            <person name="Firek B.A."/>
            <person name="Baker R."/>
            <person name="Thomas B.C."/>
            <person name="Morowitz M.J."/>
            <person name="Banfield J.F."/>
        </authorList>
    </citation>
    <scope>NUCLEOTIDE SEQUENCE [LARGE SCALE GENOMIC DNA]</scope>
    <source>
        <strain evidence="2">S2_005_003_R2_42</strain>
    </source>
</reference>
<feature type="transmembrane region" description="Helical" evidence="1">
    <location>
        <begin position="33"/>
        <end position="52"/>
    </location>
</feature>
<comment type="caution">
    <text evidence="2">The sequence shown here is derived from an EMBL/GenBank/DDBJ whole genome shotgun (WGS) entry which is preliminary data.</text>
</comment>
<keyword evidence="1" id="KW-0472">Membrane</keyword>
<proteinExistence type="predicted"/>
<feature type="transmembrane region" description="Helical" evidence="1">
    <location>
        <begin position="83"/>
        <end position="106"/>
    </location>
</feature>
<evidence type="ECO:0000256" key="1">
    <source>
        <dbReference type="SAM" id="Phobius"/>
    </source>
</evidence>
<dbReference type="AlphaFoldDB" id="A0A2W5K484"/>
<gene>
    <name evidence="2" type="ORF">DI564_15480</name>
</gene>
<evidence type="ECO:0000313" key="3">
    <source>
        <dbReference type="Proteomes" id="UP000249046"/>
    </source>
</evidence>